<dbReference type="InterPro" id="IPR020845">
    <property type="entry name" value="AMP-binding_CS"/>
</dbReference>
<dbReference type="AlphaFoldDB" id="A0A165NS72"/>
<dbReference type="InterPro" id="IPR020806">
    <property type="entry name" value="PKS_PP-bd"/>
</dbReference>
<dbReference type="PANTHER" id="PTHR43439:SF2">
    <property type="entry name" value="ENZYME, PUTATIVE (JCVI)-RELATED"/>
    <property type="match status" value="1"/>
</dbReference>
<keyword evidence="5" id="KW-1185">Reference proteome</keyword>
<reference evidence="4 5" key="1">
    <citation type="journal article" date="2016" name="Mol. Biol. Evol.">
        <title>Comparative Genomics of Early-Diverging Mushroom-Forming Fungi Provides Insights into the Origins of Lignocellulose Decay Capabilities.</title>
        <authorList>
            <person name="Nagy L.G."/>
            <person name="Riley R."/>
            <person name="Tritt A."/>
            <person name="Adam C."/>
            <person name="Daum C."/>
            <person name="Floudas D."/>
            <person name="Sun H."/>
            <person name="Yadav J.S."/>
            <person name="Pangilinan J."/>
            <person name="Larsson K.H."/>
            <person name="Matsuura K."/>
            <person name="Barry K."/>
            <person name="Labutti K."/>
            <person name="Kuo R."/>
            <person name="Ohm R.A."/>
            <person name="Bhattacharya S.S."/>
            <person name="Shirouzu T."/>
            <person name="Yoshinaga Y."/>
            <person name="Martin F.M."/>
            <person name="Grigoriev I.V."/>
            <person name="Hibbett D.S."/>
        </authorList>
    </citation>
    <scope>NUCLEOTIDE SEQUENCE [LARGE SCALE GENOMIC DNA]</scope>
    <source>
        <strain evidence="4 5">HHB14362 ss-1</strain>
    </source>
</reference>
<dbReference type="STRING" id="1314782.A0A165NS72"/>
<organism evidence="4 5">
    <name type="scientific">Neolentinus lepideus HHB14362 ss-1</name>
    <dbReference type="NCBI Taxonomy" id="1314782"/>
    <lineage>
        <taxon>Eukaryota</taxon>
        <taxon>Fungi</taxon>
        <taxon>Dikarya</taxon>
        <taxon>Basidiomycota</taxon>
        <taxon>Agaricomycotina</taxon>
        <taxon>Agaricomycetes</taxon>
        <taxon>Gloeophyllales</taxon>
        <taxon>Gloeophyllaceae</taxon>
        <taxon>Neolentinus</taxon>
    </lineage>
</organism>
<dbReference type="InParanoid" id="A0A165NS72"/>
<gene>
    <name evidence="4" type="ORF">NEOLEDRAFT_1141228</name>
</gene>
<dbReference type="Pfam" id="PF07993">
    <property type="entry name" value="NAD_binding_4"/>
    <property type="match status" value="1"/>
</dbReference>
<dbReference type="InterPro" id="IPR000873">
    <property type="entry name" value="AMP-dep_synth/lig_dom"/>
</dbReference>
<sequence>MLLPAVDGSLPFESLVDFHLSHNPQGTYALFPQETGQEELRVSFLEWGRAVHRAAQRLRPDLSAVKGEVVALIANCDTLVYTTVLMGMIRAGLTPFPISPRNSAPAVCSMLEKTDCHRLVATSSSLLGLLEATKTELGIRGYELGVEEIPSLTDLFPCLGKEDASDDFRLYPALNKSDPNDVLIYIHSSGSTGFPKPIPQTVQIIFDWCNQPPAVDVRGLDDSLVLGVVALPSFHTLGFTMQIMLPLTTGKRIALFRPQFPDAPINPNPDITMEALMSSGSTSVIAVPSFFESWVNSKEAVEYLASLEFAASSGGPLSTKIGDRLVSQGVKLVSLYGATEMGIPMSLLPTAGDKEPTDWQYLAITDRSLPRWVPQDDGSYELDMLSTPTHHLAKLNLQDVEGYATSDVFVKHPSKDGLWKVVGRSDDVLILANGEKTVPGPMESTILSHPSIQGAVMFGRERDQVGILVEPKPQYAFDPSDKAALAAFRNKIWPVVEEANETAPSFSRIFKEMILVTSPWKPVTRAPKGTVMRKATLTEYAQEIEDIYETVEASTKAGDIAPPESWAEPIVTNWLASQAASLNNDRSPELDVDLFAQGFDSLSATLLRNRIIGALRSSASAANEVAFKVNQSIVFAHPTIRQLAGKIASLVDQRTTDVVGSKPTRNIVNMIAKYSATLPKEEERPIVVLLTGSTGSLGSHLLLQLIQTERVAKVYAYNRKSSAVSSFERQKAAFVDKGFDCSCLDDAVIQSKVVFLEGEAARDSLDLDTKIYEELQNTCTHIIHNAWRLDFNLSLSSFESHIAGTRNLLTLALTSAKSWSPRFLFTSSISVLQHWDTGKGFAPEEDYLDVDVAVGHGYGESKYVAEQLILSTPLQSTSFRIGQISGGSPNGSWALTDWVPIIIKSSVGLGCLPDSGGVISWLPMHSVAHSILDVAFAPPNVCLPRTLHINHPRPVRWTRVMQEVREVLIDRGVAVGSTDRLEPQQEARYKELPLIPFYDWVQRVKERSINPTKGDLNRIPAIKLLDFFSSIAAGDLAAEDRGLKEYETGNWAQLGTSEAVRVSETMKNMTQITKGDVSMWIDYWISKGLFQ</sequence>
<dbReference type="OrthoDB" id="429813at2759"/>
<evidence type="ECO:0000313" key="5">
    <source>
        <dbReference type="Proteomes" id="UP000076761"/>
    </source>
</evidence>
<dbReference type="SUPFAM" id="SSF47336">
    <property type="entry name" value="ACP-like"/>
    <property type="match status" value="1"/>
</dbReference>
<dbReference type="PANTHER" id="PTHR43439">
    <property type="entry name" value="PHENYLACETATE-COENZYME A LIGASE"/>
    <property type="match status" value="1"/>
</dbReference>
<dbReference type="Pfam" id="PF00501">
    <property type="entry name" value="AMP-binding"/>
    <property type="match status" value="1"/>
</dbReference>
<dbReference type="InterPro" id="IPR036736">
    <property type="entry name" value="ACP-like_sf"/>
</dbReference>
<dbReference type="Gene3D" id="3.40.50.12780">
    <property type="entry name" value="N-terminal domain of ligase-like"/>
    <property type="match status" value="1"/>
</dbReference>
<dbReference type="Gene3D" id="1.10.1200.10">
    <property type="entry name" value="ACP-like"/>
    <property type="match status" value="1"/>
</dbReference>
<evidence type="ECO:0000256" key="1">
    <source>
        <dbReference type="ARBA" id="ARBA00022450"/>
    </source>
</evidence>
<evidence type="ECO:0000313" key="4">
    <source>
        <dbReference type="EMBL" id="KZT20031.1"/>
    </source>
</evidence>
<dbReference type="GO" id="GO:0031177">
    <property type="term" value="F:phosphopantetheine binding"/>
    <property type="evidence" value="ECO:0007669"/>
    <property type="project" value="InterPro"/>
</dbReference>
<keyword evidence="1" id="KW-0596">Phosphopantetheine</keyword>
<accession>A0A165NS72</accession>
<evidence type="ECO:0000259" key="3">
    <source>
        <dbReference type="SMART" id="SM00823"/>
    </source>
</evidence>
<dbReference type="SUPFAM" id="SSF51735">
    <property type="entry name" value="NAD(P)-binding Rossmann-fold domains"/>
    <property type="match status" value="1"/>
</dbReference>
<dbReference type="EMBL" id="KV425627">
    <property type="protein sequence ID" value="KZT20031.1"/>
    <property type="molecule type" value="Genomic_DNA"/>
</dbReference>
<dbReference type="Gene3D" id="3.40.50.720">
    <property type="entry name" value="NAD(P)-binding Rossmann-like Domain"/>
    <property type="match status" value="1"/>
</dbReference>
<dbReference type="PROSITE" id="PS00455">
    <property type="entry name" value="AMP_BINDING"/>
    <property type="match status" value="1"/>
</dbReference>
<dbReference type="Proteomes" id="UP000076761">
    <property type="component" value="Unassembled WGS sequence"/>
</dbReference>
<dbReference type="SUPFAM" id="SSF56801">
    <property type="entry name" value="Acetyl-CoA synthetase-like"/>
    <property type="match status" value="1"/>
</dbReference>
<dbReference type="SMART" id="SM00823">
    <property type="entry name" value="PKS_PP"/>
    <property type="match status" value="1"/>
</dbReference>
<dbReference type="InterPro" id="IPR013120">
    <property type="entry name" value="FAR_NAD-bd"/>
</dbReference>
<evidence type="ECO:0000256" key="2">
    <source>
        <dbReference type="ARBA" id="ARBA00022553"/>
    </source>
</evidence>
<protein>
    <submittedName>
        <fullName evidence="4">Putative nonribosomal peptide synthetase</fullName>
    </submittedName>
</protein>
<proteinExistence type="predicted"/>
<feature type="domain" description="Polyketide synthase-like phosphopantetheine-binding" evidence="3">
    <location>
        <begin position="572"/>
        <end position="651"/>
    </location>
</feature>
<keyword evidence="2" id="KW-0597">Phosphoprotein</keyword>
<name>A0A165NS72_9AGAM</name>
<dbReference type="InterPro" id="IPR042099">
    <property type="entry name" value="ANL_N_sf"/>
</dbReference>
<dbReference type="InterPro" id="IPR051414">
    <property type="entry name" value="Adenylate-forming_Reductase"/>
</dbReference>
<dbReference type="InterPro" id="IPR036291">
    <property type="entry name" value="NAD(P)-bd_dom_sf"/>
</dbReference>
<dbReference type="Pfam" id="PF23562">
    <property type="entry name" value="AMP-binding_C_3"/>
    <property type="match status" value="1"/>
</dbReference>